<proteinExistence type="predicted"/>
<feature type="region of interest" description="Disordered" evidence="1">
    <location>
        <begin position="365"/>
        <end position="390"/>
    </location>
</feature>
<feature type="chain" id="PRO_5044830149" description="Ferric-chelate reductase 1" evidence="2">
    <location>
        <begin position="23"/>
        <end position="428"/>
    </location>
</feature>
<dbReference type="EMBL" id="JBHFQA010000023">
    <property type="protein sequence ID" value="KAL2078022.1"/>
    <property type="molecule type" value="Genomic_DNA"/>
</dbReference>
<protein>
    <recommendedName>
        <fullName evidence="5">Ferric-chelate reductase 1</fullName>
    </recommendedName>
</protein>
<dbReference type="InterPro" id="IPR042789">
    <property type="entry name" value="FRRS1L"/>
</dbReference>
<comment type="caution">
    <text evidence="3">The sequence shown here is derived from an EMBL/GenBank/DDBJ whole genome shotgun (WGS) entry which is preliminary data.</text>
</comment>
<feature type="compositionally biased region" description="Low complexity" evidence="1">
    <location>
        <begin position="376"/>
        <end position="390"/>
    </location>
</feature>
<keyword evidence="4" id="KW-1185">Reference proteome</keyword>
<organism evidence="3 4">
    <name type="scientific">Coilia grayii</name>
    <name type="common">Gray's grenadier anchovy</name>
    <dbReference type="NCBI Taxonomy" id="363190"/>
    <lineage>
        <taxon>Eukaryota</taxon>
        <taxon>Metazoa</taxon>
        <taxon>Chordata</taxon>
        <taxon>Craniata</taxon>
        <taxon>Vertebrata</taxon>
        <taxon>Euteleostomi</taxon>
        <taxon>Actinopterygii</taxon>
        <taxon>Neopterygii</taxon>
        <taxon>Teleostei</taxon>
        <taxon>Clupei</taxon>
        <taxon>Clupeiformes</taxon>
        <taxon>Clupeoidei</taxon>
        <taxon>Engraulidae</taxon>
        <taxon>Coilinae</taxon>
        <taxon>Coilia</taxon>
    </lineage>
</organism>
<dbReference type="Proteomes" id="UP001591681">
    <property type="component" value="Unassembled WGS sequence"/>
</dbReference>
<dbReference type="PANTHER" id="PTHR46902">
    <property type="entry name" value="DOMON DOMAIN-CONTAINING PROTEIN FRRS1L"/>
    <property type="match status" value="1"/>
</dbReference>
<dbReference type="PANTHER" id="PTHR46902:SF1">
    <property type="entry name" value="DOMON DOMAIN-CONTAINING PROTEIN FRRS1L"/>
    <property type="match status" value="1"/>
</dbReference>
<evidence type="ECO:0000256" key="1">
    <source>
        <dbReference type="SAM" id="MobiDB-lite"/>
    </source>
</evidence>
<evidence type="ECO:0000313" key="3">
    <source>
        <dbReference type="EMBL" id="KAL2078022.1"/>
    </source>
</evidence>
<dbReference type="AlphaFoldDB" id="A0ABD1ISP3"/>
<evidence type="ECO:0000313" key="4">
    <source>
        <dbReference type="Proteomes" id="UP001591681"/>
    </source>
</evidence>
<evidence type="ECO:0000256" key="2">
    <source>
        <dbReference type="SAM" id="SignalP"/>
    </source>
</evidence>
<keyword evidence="2" id="KW-0732">Signal</keyword>
<sequence>MRNMDTLLSVFFSLTYLMAVQGEITVGTLSEAVTRNGCGSTKACFSDPADCDPEMSSSCLLATTRSSDDGKLVFELRGEFDGYIAVAISTDTTAGGEDKTYICTKEPNFFYFLLNNDPDNALDFKTDLDFDVQTISNVKAFVNNPPSISCEFEVSGLSASSSTFAVILATGGLTEVLTGDPLIPNTPTVVRIVSDLVDLTNPASTLIVGTLSDPVTRSGCGSTKACFSDPADCDPEMSSSCLLATTRSSGNNIMFELRGEVDGYIAVAVSTDTTAGGNDKTYICAKGSKFFYALLNNDILSVQTNVTSFSNVKASVAGSSISCAFEVSGLNASSSRNADTTFAVVMLTGEMIAGSPVNAKVRSVSDPVDLTNPAGTTPTTTTTTTTSTTTTSTTTTATITVSGANINLQHTLSQVLLILFGVLAFGLL</sequence>
<reference evidence="3 4" key="1">
    <citation type="submission" date="2024-09" db="EMBL/GenBank/DDBJ databases">
        <title>A chromosome-level genome assembly of Gray's grenadier anchovy, Coilia grayii.</title>
        <authorList>
            <person name="Fu Z."/>
        </authorList>
    </citation>
    <scope>NUCLEOTIDE SEQUENCE [LARGE SCALE GENOMIC DNA]</scope>
    <source>
        <strain evidence="3">G4</strain>
        <tissue evidence="3">Muscle</tissue>
    </source>
</reference>
<evidence type="ECO:0008006" key="5">
    <source>
        <dbReference type="Google" id="ProtNLM"/>
    </source>
</evidence>
<name>A0ABD1ISP3_9TELE</name>
<gene>
    <name evidence="3" type="ORF">ACEWY4_025707</name>
</gene>
<feature type="signal peptide" evidence="2">
    <location>
        <begin position="1"/>
        <end position="22"/>
    </location>
</feature>
<accession>A0ABD1ISP3</accession>